<dbReference type="EMBL" id="SZYD01000008">
    <property type="protein sequence ID" value="KAD5507857.1"/>
    <property type="molecule type" value="Genomic_DNA"/>
</dbReference>
<comment type="caution">
    <text evidence="2">The sequence shown here is derived from an EMBL/GenBank/DDBJ whole genome shotgun (WGS) entry which is preliminary data.</text>
</comment>
<evidence type="ECO:0000313" key="3">
    <source>
        <dbReference type="Proteomes" id="UP000326396"/>
    </source>
</evidence>
<dbReference type="PANTHER" id="PTHR46148:SF57">
    <property type="entry name" value="OS12G0499874 PROTEIN"/>
    <property type="match status" value="1"/>
</dbReference>
<organism evidence="2 3">
    <name type="scientific">Mikania micrantha</name>
    <name type="common">bitter vine</name>
    <dbReference type="NCBI Taxonomy" id="192012"/>
    <lineage>
        <taxon>Eukaryota</taxon>
        <taxon>Viridiplantae</taxon>
        <taxon>Streptophyta</taxon>
        <taxon>Embryophyta</taxon>
        <taxon>Tracheophyta</taxon>
        <taxon>Spermatophyta</taxon>
        <taxon>Magnoliopsida</taxon>
        <taxon>eudicotyledons</taxon>
        <taxon>Gunneridae</taxon>
        <taxon>Pentapetalae</taxon>
        <taxon>asterids</taxon>
        <taxon>campanulids</taxon>
        <taxon>Asterales</taxon>
        <taxon>Asteraceae</taxon>
        <taxon>Asteroideae</taxon>
        <taxon>Heliantheae alliance</taxon>
        <taxon>Eupatorieae</taxon>
        <taxon>Mikania</taxon>
    </lineage>
</organism>
<sequence>MSNTTMMGEVGQKDMGSKTDVEYMANKLTQIRARIKAAQDRQKSYAEKRRRPIEFNVGDRELLKVSPWKGLIRFKKRGKLSPRYIGPFKILAKIGKVAYRLELPDELSSIHLTFHVSYLRKCLADETMFHMRKLKLMKNLVILRNPSQSLIRVKRDSEIRLLDQSAMEA</sequence>
<keyword evidence="3" id="KW-1185">Reference proteome</keyword>
<gene>
    <name evidence="2" type="ORF">E3N88_15560</name>
</gene>
<dbReference type="InterPro" id="IPR056924">
    <property type="entry name" value="SH3_Tf2-1"/>
</dbReference>
<accession>A0A5N6NVR9</accession>
<dbReference type="AlphaFoldDB" id="A0A5N6NVR9"/>
<name>A0A5N6NVR9_9ASTR</name>
<dbReference type="OrthoDB" id="1000448at2759"/>
<dbReference type="PANTHER" id="PTHR46148">
    <property type="entry name" value="CHROMO DOMAIN-CONTAINING PROTEIN"/>
    <property type="match status" value="1"/>
</dbReference>
<evidence type="ECO:0000259" key="1">
    <source>
        <dbReference type="Pfam" id="PF24626"/>
    </source>
</evidence>
<feature type="domain" description="Tf2-1-like SH3-like" evidence="1">
    <location>
        <begin position="58"/>
        <end position="122"/>
    </location>
</feature>
<dbReference type="Pfam" id="PF24626">
    <property type="entry name" value="SH3_Tf2-1"/>
    <property type="match status" value="1"/>
</dbReference>
<reference evidence="2 3" key="1">
    <citation type="submission" date="2019-05" db="EMBL/GenBank/DDBJ databases">
        <title>Mikania micrantha, genome provides insights into the molecular mechanism of rapid growth.</title>
        <authorList>
            <person name="Liu B."/>
        </authorList>
    </citation>
    <scope>NUCLEOTIDE SEQUENCE [LARGE SCALE GENOMIC DNA]</scope>
    <source>
        <strain evidence="2">NLD-2019</strain>
        <tissue evidence="2">Leaf</tissue>
    </source>
</reference>
<evidence type="ECO:0000313" key="2">
    <source>
        <dbReference type="EMBL" id="KAD5507857.1"/>
    </source>
</evidence>
<protein>
    <recommendedName>
        <fullName evidence="1">Tf2-1-like SH3-like domain-containing protein</fullName>
    </recommendedName>
</protein>
<dbReference type="Proteomes" id="UP000326396">
    <property type="component" value="Linkage Group LG16"/>
</dbReference>
<proteinExistence type="predicted"/>